<keyword evidence="3" id="KW-1185">Reference proteome</keyword>
<evidence type="ECO:0000313" key="3">
    <source>
        <dbReference type="Proteomes" id="UP001221413"/>
    </source>
</evidence>
<proteinExistence type="predicted"/>
<dbReference type="SUPFAM" id="SSF53335">
    <property type="entry name" value="S-adenosyl-L-methionine-dependent methyltransferases"/>
    <property type="match status" value="1"/>
</dbReference>
<gene>
    <name evidence="2" type="ORF">Dda_2823</name>
</gene>
<dbReference type="Proteomes" id="UP001221413">
    <property type="component" value="Unassembled WGS sequence"/>
</dbReference>
<evidence type="ECO:0000259" key="1">
    <source>
        <dbReference type="Pfam" id="PF13847"/>
    </source>
</evidence>
<accession>A0AAD6J4K2</accession>
<dbReference type="InterPro" id="IPR029063">
    <property type="entry name" value="SAM-dependent_MTases_sf"/>
</dbReference>
<organism evidence="2 3">
    <name type="scientific">Drechslerella dactyloides</name>
    <name type="common">Nematode-trapping fungus</name>
    <name type="synonym">Arthrobotrys dactyloides</name>
    <dbReference type="NCBI Taxonomy" id="74499"/>
    <lineage>
        <taxon>Eukaryota</taxon>
        <taxon>Fungi</taxon>
        <taxon>Dikarya</taxon>
        <taxon>Ascomycota</taxon>
        <taxon>Pezizomycotina</taxon>
        <taxon>Orbiliomycetes</taxon>
        <taxon>Orbiliales</taxon>
        <taxon>Orbiliaceae</taxon>
        <taxon>Drechslerella</taxon>
    </lineage>
</organism>
<dbReference type="PANTHER" id="PTHR43591">
    <property type="entry name" value="METHYLTRANSFERASE"/>
    <property type="match status" value="1"/>
</dbReference>
<sequence length="279" mass="30806">MTDNTDKTYIHGHHPSVLTSHSWRTLQNSASYLIPHLEPYKSSTSTPLAILDAGCGPGTITCDLASRLPHAQVTGIDYVLQSTCTPLAASRNLTNVTFQQADIFALPFSDASFDIIHLHQVLQHLPAPPTAAIAELVRVCKPGGIIAVREADFSVFSWFPANEGLDKWQATYMATARAAGGDPLAGKKLHRWFMDADIPRRDISCSSSCWTYSTPEERQWWGNMWAERTLKSNFREQATKHGVTEAELVSIAAAWTDWAAQEDGWIMIPSGEVVVKVNK</sequence>
<dbReference type="Pfam" id="PF13847">
    <property type="entry name" value="Methyltransf_31"/>
    <property type="match status" value="1"/>
</dbReference>
<dbReference type="EMBL" id="JAQGDS010000003">
    <property type="protein sequence ID" value="KAJ6262021.1"/>
    <property type="molecule type" value="Genomic_DNA"/>
</dbReference>
<feature type="domain" description="Methyltransferase" evidence="1">
    <location>
        <begin position="49"/>
        <end position="193"/>
    </location>
</feature>
<dbReference type="InterPro" id="IPR025714">
    <property type="entry name" value="Methyltranfer_dom"/>
</dbReference>
<dbReference type="AlphaFoldDB" id="A0AAD6J4K2"/>
<comment type="caution">
    <text evidence="2">The sequence shown here is derived from an EMBL/GenBank/DDBJ whole genome shotgun (WGS) entry which is preliminary data.</text>
</comment>
<reference evidence="2" key="1">
    <citation type="submission" date="2023-01" db="EMBL/GenBank/DDBJ databases">
        <title>The chitinases involved in constricting ring structure development in the nematode-trapping fungus Drechslerella dactyloides.</title>
        <authorList>
            <person name="Wang R."/>
            <person name="Zhang L."/>
            <person name="Tang P."/>
            <person name="Li S."/>
            <person name="Liang L."/>
        </authorList>
    </citation>
    <scope>NUCLEOTIDE SEQUENCE</scope>
    <source>
        <strain evidence="2">YMF1.00031</strain>
    </source>
</reference>
<evidence type="ECO:0000313" key="2">
    <source>
        <dbReference type="EMBL" id="KAJ6262021.1"/>
    </source>
</evidence>
<dbReference type="CDD" id="cd02440">
    <property type="entry name" value="AdoMet_MTases"/>
    <property type="match status" value="1"/>
</dbReference>
<dbReference type="PANTHER" id="PTHR43591:SF24">
    <property type="entry name" value="2-METHOXY-6-POLYPRENYL-1,4-BENZOQUINOL METHYLASE, MITOCHONDRIAL"/>
    <property type="match status" value="1"/>
</dbReference>
<name>A0AAD6J4K2_DREDA</name>
<dbReference type="Gene3D" id="3.40.50.150">
    <property type="entry name" value="Vaccinia Virus protein VP39"/>
    <property type="match status" value="1"/>
</dbReference>
<dbReference type="GO" id="GO:0008168">
    <property type="term" value="F:methyltransferase activity"/>
    <property type="evidence" value="ECO:0007669"/>
    <property type="project" value="TreeGrafter"/>
</dbReference>
<protein>
    <recommendedName>
        <fullName evidence="1">Methyltransferase domain-containing protein</fullName>
    </recommendedName>
</protein>